<evidence type="ECO:0000259" key="14">
    <source>
        <dbReference type="Pfam" id="PF02517"/>
    </source>
</evidence>
<evidence type="ECO:0000256" key="7">
    <source>
        <dbReference type="ARBA" id="ARBA00022989"/>
    </source>
</evidence>
<evidence type="ECO:0000256" key="10">
    <source>
        <dbReference type="ARBA" id="ARBA00047280"/>
    </source>
</evidence>
<gene>
    <name evidence="15" type="ORF">SBAD_LOCUS2600</name>
</gene>
<evidence type="ECO:0000256" key="6">
    <source>
        <dbReference type="ARBA" id="ARBA00022824"/>
    </source>
</evidence>
<evidence type="ECO:0000256" key="4">
    <source>
        <dbReference type="ARBA" id="ARBA00022692"/>
    </source>
</evidence>
<comment type="catalytic activity">
    <reaction evidence="10">
        <text>Hydrolyzes the peptide bond -P2-(S-farnesyl or geranylgeranyl)C-P1'-P2'-P3'-COOH where P1' and P2' are amino acids with aliphatic sidechains and P3' is any C-terminal residue.</text>
        <dbReference type="EC" id="3.4.26.1"/>
    </reaction>
</comment>
<evidence type="ECO:0000256" key="5">
    <source>
        <dbReference type="ARBA" id="ARBA00022801"/>
    </source>
</evidence>
<dbReference type="AlphaFoldDB" id="A0A183IG56"/>
<keyword evidence="7 13" id="KW-1133">Transmembrane helix</keyword>
<dbReference type="InterPro" id="IPR003675">
    <property type="entry name" value="Rce1/LyrA-like_dom"/>
</dbReference>
<dbReference type="EC" id="3.4.26.1" evidence="11"/>
<comment type="subcellular location">
    <subcellularLocation>
        <location evidence="1">Endoplasmic reticulum membrane</location>
        <topology evidence="1">Multi-pass membrane protein</topology>
    </subcellularLocation>
</comment>
<protein>
    <recommendedName>
        <fullName evidence="12">CAAX prenyl protease 2</fullName>
        <ecNumber evidence="11">3.4.26.1</ecNumber>
    </recommendedName>
    <alternativeName>
        <fullName evidence="9">Farnesylated proteins-converting enzyme 2</fullName>
    </alternativeName>
</protein>
<dbReference type="PANTHER" id="PTHR13046">
    <property type="entry name" value="PROTEASE U48 CAAX PRENYL PROTEASE RCE1"/>
    <property type="match status" value="1"/>
</dbReference>
<evidence type="ECO:0000256" key="13">
    <source>
        <dbReference type="SAM" id="Phobius"/>
    </source>
</evidence>
<dbReference type="GO" id="GO:0005789">
    <property type="term" value="C:endoplasmic reticulum membrane"/>
    <property type="evidence" value="ECO:0007669"/>
    <property type="project" value="UniProtKB-SubCell"/>
</dbReference>
<keyword evidence="4 13" id="KW-0812">Transmembrane</keyword>
<dbReference type="Proteomes" id="UP000270296">
    <property type="component" value="Unassembled WGS sequence"/>
</dbReference>
<evidence type="ECO:0000256" key="9">
    <source>
        <dbReference type="ARBA" id="ARBA00032607"/>
    </source>
</evidence>
<dbReference type="WBParaSite" id="SBAD_0000273001-mRNA-1">
    <property type="protein sequence ID" value="SBAD_0000273001-mRNA-1"/>
    <property type="gene ID" value="SBAD_0000273001"/>
</dbReference>
<sequence>MTTISCCKSFVSATLVPLVYIACIRVCSWGCFIRDDKKTIWRRFFGACVACLILGYSASYWKNENLTYAQFFGFRASGLLPALVLPLQLTAFLYLGPIVLSIVDGCWRLDWESLRPDCITLRNLVLVSDLTLHDVDRPIGWSAGKCTRSYSFQAPLTEEFAFRCCILPMLQNCLSAKTSLFIVPLFFSMGHFHHVIEQRRLGYSWKTSINICAFQAFYTYIFGLYASFLYLRTDHFVAAVLCHSFCNRMGLPECDTVYGLQRSKRCLVCFSYLFGFLIWLFLFIPTTEPRIYQNFFAPDLF</sequence>
<feature type="transmembrane region" description="Helical" evidence="13">
    <location>
        <begin position="44"/>
        <end position="61"/>
    </location>
</feature>
<feature type="transmembrane region" description="Helical" evidence="13">
    <location>
        <begin position="81"/>
        <end position="103"/>
    </location>
</feature>
<reference evidence="15 16" key="2">
    <citation type="submission" date="2018-11" db="EMBL/GenBank/DDBJ databases">
        <authorList>
            <consortium name="Pathogen Informatics"/>
        </authorList>
    </citation>
    <scope>NUCLEOTIDE SEQUENCE [LARGE SCALE GENOMIC DNA]</scope>
</reference>
<evidence type="ECO:0000313" key="17">
    <source>
        <dbReference type="WBParaSite" id="SBAD_0000273001-mRNA-1"/>
    </source>
</evidence>
<name>A0A183IG56_9BILA</name>
<dbReference type="GO" id="GO:0004222">
    <property type="term" value="F:metalloendopeptidase activity"/>
    <property type="evidence" value="ECO:0007669"/>
    <property type="project" value="InterPro"/>
</dbReference>
<evidence type="ECO:0000256" key="12">
    <source>
        <dbReference type="ARBA" id="ARBA00049763"/>
    </source>
</evidence>
<dbReference type="PANTHER" id="PTHR13046:SF0">
    <property type="entry name" value="CAAX PRENYL PROTEASE 2"/>
    <property type="match status" value="1"/>
</dbReference>
<keyword evidence="3" id="KW-0645">Protease</keyword>
<keyword evidence="8 13" id="KW-0472">Membrane</keyword>
<evidence type="ECO:0000313" key="16">
    <source>
        <dbReference type="Proteomes" id="UP000270296"/>
    </source>
</evidence>
<feature type="transmembrane region" description="Helical" evidence="13">
    <location>
        <begin position="178"/>
        <end position="196"/>
    </location>
</feature>
<comment type="similarity">
    <text evidence="2">Belongs to the peptidase U48 family.</text>
</comment>
<dbReference type="InterPro" id="IPR039731">
    <property type="entry name" value="Rce1"/>
</dbReference>
<dbReference type="GO" id="GO:0071586">
    <property type="term" value="P:CAAX-box protein processing"/>
    <property type="evidence" value="ECO:0007669"/>
    <property type="project" value="InterPro"/>
</dbReference>
<reference evidence="17" key="1">
    <citation type="submission" date="2016-06" db="UniProtKB">
        <authorList>
            <consortium name="WormBaseParasite"/>
        </authorList>
    </citation>
    <scope>IDENTIFICATION</scope>
</reference>
<keyword evidence="5" id="KW-0378">Hydrolase</keyword>
<evidence type="ECO:0000256" key="1">
    <source>
        <dbReference type="ARBA" id="ARBA00004477"/>
    </source>
</evidence>
<feature type="transmembrane region" description="Helical" evidence="13">
    <location>
        <begin position="208"/>
        <end position="231"/>
    </location>
</feature>
<feature type="domain" description="CAAX prenyl protease 2/Lysostaphin resistance protein A-like" evidence="14">
    <location>
        <begin position="151"/>
        <end position="247"/>
    </location>
</feature>
<evidence type="ECO:0000313" key="15">
    <source>
        <dbReference type="EMBL" id="VDO98262.1"/>
    </source>
</evidence>
<dbReference type="EMBL" id="UZAM01007314">
    <property type="protein sequence ID" value="VDO98262.1"/>
    <property type="molecule type" value="Genomic_DNA"/>
</dbReference>
<feature type="transmembrane region" description="Helical" evidence="13">
    <location>
        <begin position="12"/>
        <end position="32"/>
    </location>
</feature>
<accession>A0A183IG56</accession>
<evidence type="ECO:0000256" key="11">
    <source>
        <dbReference type="ARBA" id="ARBA00049729"/>
    </source>
</evidence>
<evidence type="ECO:0000256" key="3">
    <source>
        <dbReference type="ARBA" id="ARBA00022670"/>
    </source>
</evidence>
<dbReference type="OrthoDB" id="271604at2759"/>
<evidence type="ECO:0000256" key="8">
    <source>
        <dbReference type="ARBA" id="ARBA00023136"/>
    </source>
</evidence>
<keyword evidence="6" id="KW-0256">Endoplasmic reticulum</keyword>
<feature type="transmembrane region" description="Helical" evidence="13">
    <location>
        <begin position="266"/>
        <end position="284"/>
    </location>
</feature>
<organism evidence="17">
    <name type="scientific">Soboliphyme baturini</name>
    <dbReference type="NCBI Taxonomy" id="241478"/>
    <lineage>
        <taxon>Eukaryota</taxon>
        <taxon>Metazoa</taxon>
        <taxon>Ecdysozoa</taxon>
        <taxon>Nematoda</taxon>
        <taxon>Enoplea</taxon>
        <taxon>Dorylaimia</taxon>
        <taxon>Dioctophymatida</taxon>
        <taxon>Dioctophymatoidea</taxon>
        <taxon>Soboliphymatidae</taxon>
        <taxon>Soboliphyme</taxon>
    </lineage>
</organism>
<proteinExistence type="inferred from homology"/>
<dbReference type="Pfam" id="PF02517">
    <property type="entry name" value="Rce1-like"/>
    <property type="match status" value="1"/>
</dbReference>
<keyword evidence="16" id="KW-1185">Reference proteome</keyword>
<evidence type="ECO:0000256" key="2">
    <source>
        <dbReference type="ARBA" id="ARBA00006897"/>
    </source>
</evidence>